<dbReference type="InterPro" id="IPR006664">
    <property type="entry name" value="OMP_bac"/>
</dbReference>
<feature type="signal peptide" evidence="11">
    <location>
        <begin position="1"/>
        <end position="21"/>
    </location>
</feature>
<evidence type="ECO:0000256" key="4">
    <source>
        <dbReference type="ARBA" id="ARBA00022692"/>
    </source>
</evidence>
<dbReference type="OrthoDB" id="9782229at2"/>
<evidence type="ECO:0000256" key="9">
    <source>
        <dbReference type="PROSITE-ProRule" id="PRU00473"/>
    </source>
</evidence>
<dbReference type="Pfam" id="PF00691">
    <property type="entry name" value="OmpA"/>
    <property type="match status" value="1"/>
</dbReference>
<evidence type="ECO:0000256" key="10">
    <source>
        <dbReference type="SAM" id="Coils"/>
    </source>
</evidence>
<proteinExistence type="predicted"/>
<keyword evidence="10" id="KW-0175">Coiled coil</keyword>
<dbReference type="Proteomes" id="UP000443153">
    <property type="component" value="Unassembled WGS sequence"/>
</dbReference>
<evidence type="ECO:0000256" key="1">
    <source>
        <dbReference type="ARBA" id="ARBA00004571"/>
    </source>
</evidence>
<evidence type="ECO:0000313" key="13">
    <source>
        <dbReference type="EMBL" id="MRX63776.1"/>
    </source>
</evidence>
<protein>
    <submittedName>
        <fullName evidence="13">OmpA family protein</fullName>
    </submittedName>
</protein>
<accession>A0A6I2MR98</accession>
<evidence type="ECO:0000256" key="6">
    <source>
        <dbReference type="ARBA" id="ARBA00023114"/>
    </source>
</evidence>
<evidence type="ECO:0000256" key="11">
    <source>
        <dbReference type="SAM" id="SignalP"/>
    </source>
</evidence>
<sequence length="388" mass="43298">MKKSMMCALACSMLACTPIFSQDELQLTSKDSIVQSSWMFGIGYNIVDDSGDVFDQLFSVDEQWNAVAFPSRVSIGRYFKNGLGLEAIGTYNKYKVGKTVDNIINSSETTYLGLDARLTYDLNKLIGETGWFDPYVGVGAGYTDANDQTRGTYNAVVGFRAWFSDRWGIDLSSSGKWAMGNDEATNHIQHAAGVVYQFGIEKGLSKKGDEKLALIQAMEKENQRIADSLANEQRIKDEAVLAERLAQEKEKARLAAEIDAENQRNQGIKEAIAALGNVYFDFESSFLNASYRKKLDQLVVILKENPTITILIGAHTDSRGAASYNLWLSEQRAEHTLEYLVAQGITTDRLQIEAFGETQLVNECDGTVRCSESKHRLNRRSEFEVINF</sequence>
<dbReference type="PROSITE" id="PS51123">
    <property type="entry name" value="OMPA_2"/>
    <property type="match status" value="1"/>
</dbReference>
<keyword evidence="5" id="KW-0406">Ion transport</keyword>
<dbReference type="SUPFAM" id="SSF103088">
    <property type="entry name" value="OmpA-like"/>
    <property type="match status" value="1"/>
</dbReference>
<dbReference type="SUPFAM" id="SSF56925">
    <property type="entry name" value="OMPA-like"/>
    <property type="match status" value="1"/>
</dbReference>
<keyword evidence="3" id="KW-1134">Transmembrane beta strand</keyword>
<dbReference type="Gene3D" id="2.40.160.20">
    <property type="match status" value="1"/>
</dbReference>
<dbReference type="RefSeq" id="WP_154364952.1">
    <property type="nucleotide sequence ID" value="NZ_WKJH01000003.1"/>
</dbReference>
<dbReference type="PANTHER" id="PTHR30329">
    <property type="entry name" value="STATOR ELEMENT OF FLAGELLAR MOTOR COMPLEX"/>
    <property type="match status" value="1"/>
</dbReference>
<dbReference type="PANTHER" id="PTHR30329:SF21">
    <property type="entry name" value="LIPOPROTEIN YIAD-RELATED"/>
    <property type="match status" value="1"/>
</dbReference>
<dbReference type="InterPro" id="IPR050330">
    <property type="entry name" value="Bact_OuterMem_StrucFunc"/>
</dbReference>
<keyword evidence="8" id="KW-0998">Cell outer membrane</keyword>
<dbReference type="CDD" id="cd07185">
    <property type="entry name" value="OmpA_C-like"/>
    <property type="match status" value="1"/>
</dbReference>
<dbReference type="GO" id="GO:0006811">
    <property type="term" value="P:monoatomic ion transport"/>
    <property type="evidence" value="ECO:0007669"/>
    <property type="project" value="UniProtKB-KW"/>
</dbReference>
<dbReference type="InterPro" id="IPR006665">
    <property type="entry name" value="OmpA-like"/>
</dbReference>
<feature type="chain" id="PRO_5026312203" evidence="11">
    <location>
        <begin position="22"/>
        <end position="388"/>
    </location>
</feature>
<evidence type="ECO:0000313" key="14">
    <source>
        <dbReference type="Proteomes" id="UP000443153"/>
    </source>
</evidence>
<keyword evidence="11" id="KW-0732">Signal</keyword>
<dbReference type="GO" id="GO:0046930">
    <property type="term" value="C:pore complex"/>
    <property type="evidence" value="ECO:0007669"/>
    <property type="project" value="UniProtKB-KW"/>
</dbReference>
<feature type="domain" description="OmpA-like" evidence="12">
    <location>
        <begin position="267"/>
        <end position="388"/>
    </location>
</feature>
<gene>
    <name evidence="13" type="ORF">GJ691_06310</name>
</gene>
<comment type="subcellular location">
    <subcellularLocation>
        <location evidence="1">Cell outer membrane</location>
        <topology evidence="1">Multi-pass membrane protein</topology>
    </subcellularLocation>
</comment>
<keyword evidence="4" id="KW-0812">Transmembrane</keyword>
<evidence type="ECO:0000256" key="2">
    <source>
        <dbReference type="ARBA" id="ARBA00022448"/>
    </source>
</evidence>
<dbReference type="PROSITE" id="PS51257">
    <property type="entry name" value="PROKAR_LIPOPROTEIN"/>
    <property type="match status" value="1"/>
</dbReference>
<keyword evidence="7 9" id="KW-0472">Membrane</keyword>
<feature type="coiled-coil region" evidence="10">
    <location>
        <begin position="215"/>
        <end position="271"/>
    </location>
</feature>
<dbReference type="InterPro" id="IPR036737">
    <property type="entry name" value="OmpA-like_sf"/>
</dbReference>
<dbReference type="GO" id="GO:0015288">
    <property type="term" value="F:porin activity"/>
    <property type="evidence" value="ECO:0007669"/>
    <property type="project" value="UniProtKB-KW"/>
</dbReference>
<keyword evidence="14" id="KW-1185">Reference proteome</keyword>
<reference evidence="13 14" key="1">
    <citation type="submission" date="2019-11" db="EMBL/GenBank/DDBJ databases">
        <title>Maribacter lutea sp. nov., a marine bacterium isolated from intertidal sand.</title>
        <authorList>
            <person name="Liu A."/>
        </authorList>
    </citation>
    <scope>NUCLEOTIDE SEQUENCE [LARGE SCALE GENOMIC DNA]</scope>
    <source>
        <strain evidence="13 14">RZ05</strain>
    </source>
</reference>
<dbReference type="PRINTS" id="PR01021">
    <property type="entry name" value="OMPADOMAIN"/>
</dbReference>
<evidence type="ECO:0000256" key="8">
    <source>
        <dbReference type="ARBA" id="ARBA00023237"/>
    </source>
</evidence>
<keyword evidence="6" id="KW-0626">Porin</keyword>
<dbReference type="Gene3D" id="3.30.1330.60">
    <property type="entry name" value="OmpA-like domain"/>
    <property type="match status" value="1"/>
</dbReference>
<evidence type="ECO:0000256" key="7">
    <source>
        <dbReference type="ARBA" id="ARBA00023136"/>
    </source>
</evidence>
<name>A0A6I2MR98_9FLAO</name>
<dbReference type="AlphaFoldDB" id="A0A6I2MR98"/>
<evidence type="ECO:0000259" key="12">
    <source>
        <dbReference type="PROSITE" id="PS51123"/>
    </source>
</evidence>
<dbReference type="InterPro" id="IPR011250">
    <property type="entry name" value="OMP/PagP_B-barrel"/>
</dbReference>
<dbReference type="EMBL" id="WKJH01000003">
    <property type="protein sequence ID" value="MRX63776.1"/>
    <property type="molecule type" value="Genomic_DNA"/>
</dbReference>
<organism evidence="13 14">
    <name type="scientific">Maribacter luteus</name>
    <dbReference type="NCBI Taxonomy" id="2594478"/>
    <lineage>
        <taxon>Bacteria</taxon>
        <taxon>Pseudomonadati</taxon>
        <taxon>Bacteroidota</taxon>
        <taxon>Flavobacteriia</taxon>
        <taxon>Flavobacteriales</taxon>
        <taxon>Flavobacteriaceae</taxon>
        <taxon>Maribacter</taxon>
    </lineage>
</organism>
<dbReference type="GO" id="GO:0009279">
    <property type="term" value="C:cell outer membrane"/>
    <property type="evidence" value="ECO:0007669"/>
    <property type="project" value="UniProtKB-SubCell"/>
</dbReference>
<evidence type="ECO:0000256" key="3">
    <source>
        <dbReference type="ARBA" id="ARBA00022452"/>
    </source>
</evidence>
<evidence type="ECO:0000256" key="5">
    <source>
        <dbReference type="ARBA" id="ARBA00023065"/>
    </source>
</evidence>
<keyword evidence="2" id="KW-0813">Transport</keyword>
<comment type="caution">
    <text evidence="13">The sequence shown here is derived from an EMBL/GenBank/DDBJ whole genome shotgun (WGS) entry which is preliminary data.</text>
</comment>